<evidence type="ECO:0000259" key="15">
    <source>
        <dbReference type="PROSITE" id="PS50011"/>
    </source>
</evidence>
<feature type="binding site" evidence="12">
    <location>
        <position position="81"/>
    </location>
    <ligand>
        <name>ATP</name>
        <dbReference type="ChEBI" id="CHEBI:30616"/>
    </ligand>
</feature>
<dbReference type="SMART" id="SM00220">
    <property type="entry name" value="S_TKc"/>
    <property type="match status" value="1"/>
</dbReference>
<dbReference type="InterPro" id="IPR045874">
    <property type="entry name" value="LRK10/LRL21-25-like"/>
</dbReference>
<keyword evidence="6 12" id="KW-0547">Nucleotide-binding</keyword>
<dbReference type="Proteomes" id="UP000077755">
    <property type="component" value="Chromosome 3"/>
</dbReference>
<evidence type="ECO:0000313" key="16">
    <source>
        <dbReference type="EMBL" id="KZN02607.1"/>
    </source>
</evidence>
<sequence length="350" mass="39710">MLLLLLFIFICYHRIKTRHESSSYPKDVEAFIRNYASSKPCRFRYATLKKITTSFKYELGKGGYGNVYKGRLTDGRVVAVKVLNETKGNGEEFINEVASIGRTSHVNVVTLLGYVYEGKKRALIYEYMPNGSLEKFIHGTTPSLKGQILSWEKLYNIAIGIARGLEYLHCGCNTQILHFDIKPHNILLDKDFCPKISDFGLAKLYNREKSILSSIMHARGTIGYIAPEVISRNFGPVSHKSDVYSYGMMILEMVGGRKNVDARAARTSEIYFPRWVYKHIHDNEETSSADNITEEENHVVRKMMIVGLWCIQTNPAHRPSISKVMEMFEGDSAALEMPPKPYMCSPPSSP</sequence>
<feature type="domain" description="Protein kinase" evidence="15">
    <location>
        <begin position="53"/>
        <end position="343"/>
    </location>
</feature>
<dbReference type="FunFam" id="1.10.510.10:FF:000590">
    <property type="entry name" value="PR5-like receptor kinase"/>
    <property type="match status" value="1"/>
</dbReference>
<evidence type="ECO:0000256" key="14">
    <source>
        <dbReference type="SAM" id="SignalP"/>
    </source>
</evidence>
<proteinExistence type="inferred from homology"/>
<keyword evidence="9" id="KW-1133">Transmembrane helix</keyword>
<evidence type="ECO:0000313" key="17">
    <source>
        <dbReference type="EMBL" id="WOG93567.1"/>
    </source>
</evidence>
<dbReference type="Gene3D" id="3.30.200.20">
    <property type="entry name" value="Phosphorylase Kinase, domain 1"/>
    <property type="match status" value="1"/>
</dbReference>
<keyword evidence="2 13" id="KW-0723">Serine/threonine-protein kinase</keyword>
<evidence type="ECO:0000256" key="7">
    <source>
        <dbReference type="ARBA" id="ARBA00022777"/>
    </source>
</evidence>
<keyword evidence="5 14" id="KW-0732">Signal</keyword>
<comment type="subcellular location">
    <subcellularLocation>
        <location evidence="1">Membrane</location>
        <topology evidence="1">Single-pass type I membrane protein</topology>
    </subcellularLocation>
</comment>
<comment type="similarity">
    <text evidence="13">Belongs to the protein kinase superfamily.</text>
</comment>
<keyword evidence="8 12" id="KW-0067">ATP-binding</keyword>
<keyword evidence="18" id="KW-1185">Reference proteome</keyword>
<dbReference type="InterPro" id="IPR017441">
    <property type="entry name" value="Protein_kinase_ATP_BS"/>
</dbReference>
<name>A0A161Y0F3_DAUCS</name>
<dbReference type="InterPro" id="IPR011009">
    <property type="entry name" value="Kinase-like_dom_sf"/>
</dbReference>
<dbReference type="GO" id="GO:0004674">
    <property type="term" value="F:protein serine/threonine kinase activity"/>
    <property type="evidence" value="ECO:0007669"/>
    <property type="project" value="UniProtKB-KW"/>
</dbReference>
<keyword evidence="7" id="KW-0418">Kinase</keyword>
<dbReference type="Pfam" id="PF00069">
    <property type="entry name" value="Pkinase"/>
    <property type="match status" value="1"/>
</dbReference>
<evidence type="ECO:0000256" key="8">
    <source>
        <dbReference type="ARBA" id="ARBA00022840"/>
    </source>
</evidence>
<gene>
    <name evidence="16" type="ORF">DCAR_011361</name>
    <name evidence="17" type="ORF">DCAR_0312853</name>
</gene>
<reference evidence="16" key="1">
    <citation type="journal article" date="2016" name="Nat. Genet.">
        <title>A high-quality carrot genome assembly provides new insights into carotenoid accumulation and asterid genome evolution.</title>
        <authorList>
            <person name="Iorizzo M."/>
            <person name="Ellison S."/>
            <person name="Senalik D."/>
            <person name="Zeng P."/>
            <person name="Satapoomin P."/>
            <person name="Huang J."/>
            <person name="Bowman M."/>
            <person name="Iovene M."/>
            <person name="Sanseverino W."/>
            <person name="Cavagnaro P."/>
            <person name="Yildiz M."/>
            <person name="Macko-Podgorni A."/>
            <person name="Moranska E."/>
            <person name="Grzebelus E."/>
            <person name="Grzebelus D."/>
            <person name="Ashrafi H."/>
            <person name="Zheng Z."/>
            <person name="Cheng S."/>
            <person name="Spooner D."/>
            <person name="Van Deynze A."/>
            <person name="Simon P."/>
        </authorList>
    </citation>
    <scope>NUCLEOTIDE SEQUENCE [LARGE SCALE GENOMIC DNA]</scope>
    <source>
        <tissue evidence="16">Leaf</tissue>
    </source>
</reference>
<evidence type="ECO:0000256" key="9">
    <source>
        <dbReference type="ARBA" id="ARBA00022989"/>
    </source>
</evidence>
<keyword evidence="11" id="KW-0325">Glycoprotein</keyword>
<evidence type="ECO:0000256" key="3">
    <source>
        <dbReference type="ARBA" id="ARBA00022679"/>
    </source>
</evidence>
<feature type="chain" id="PRO_5007829404" description="Protein kinase domain-containing protein" evidence="14">
    <location>
        <begin position="18"/>
        <end position="350"/>
    </location>
</feature>
<evidence type="ECO:0000256" key="10">
    <source>
        <dbReference type="ARBA" id="ARBA00023136"/>
    </source>
</evidence>
<evidence type="ECO:0000256" key="4">
    <source>
        <dbReference type="ARBA" id="ARBA00022692"/>
    </source>
</evidence>
<keyword evidence="10" id="KW-0472">Membrane</keyword>
<dbReference type="Gramene" id="KZN02607">
    <property type="protein sequence ID" value="KZN02607"/>
    <property type="gene ID" value="DCAR_011361"/>
</dbReference>
<dbReference type="InterPro" id="IPR000719">
    <property type="entry name" value="Prot_kinase_dom"/>
</dbReference>
<dbReference type="GO" id="GO:0005524">
    <property type="term" value="F:ATP binding"/>
    <property type="evidence" value="ECO:0007669"/>
    <property type="project" value="UniProtKB-UniRule"/>
</dbReference>
<keyword evidence="3" id="KW-0808">Transferase</keyword>
<dbReference type="PROSITE" id="PS50011">
    <property type="entry name" value="PROTEIN_KINASE_DOM"/>
    <property type="match status" value="1"/>
</dbReference>
<evidence type="ECO:0000313" key="18">
    <source>
        <dbReference type="Proteomes" id="UP000077755"/>
    </source>
</evidence>
<dbReference type="OMA" id="ENEYARK"/>
<dbReference type="GO" id="GO:0016020">
    <property type="term" value="C:membrane"/>
    <property type="evidence" value="ECO:0007669"/>
    <property type="project" value="UniProtKB-SubCell"/>
</dbReference>
<evidence type="ECO:0000256" key="2">
    <source>
        <dbReference type="ARBA" id="ARBA00022527"/>
    </source>
</evidence>
<dbReference type="Gene3D" id="1.10.510.10">
    <property type="entry name" value="Transferase(Phosphotransferase) domain 1"/>
    <property type="match status" value="1"/>
</dbReference>
<protein>
    <recommendedName>
        <fullName evidence="15">Protein kinase domain-containing protein</fullName>
    </recommendedName>
</protein>
<dbReference type="EMBL" id="CP093345">
    <property type="protein sequence ID" value="WOG93567.1"/>
    <property type="molecule type" value="Genomic_DNA"/>
</dbReference>
<dbReference type="PANTHER" id="PTHR27009">
    <property type="entry name" value="RUST RESISTANCE KINASE LR10-RELATED"/>
    <property type="match status" value="1"/>
</dbReference>
<evidence type="ECO:0000256" key="11">
    <source>
        <dbReference type="ARBA" id="ARBA00023180"/>
    </source>
</evidence>
<organism evidence="16">
    <name type="scientific">Daucus carota subsp. sativus</name>
    <name type="common">Carrot</name>
    <dbReference type="NCBI Taxonomy" id="79200"/>
    <lineage>
        <taxon>Eukaryota</taxon>
        <taxon>Viridiplantae</taxon>
        <taxon>Streptophyta</taxon>
        <taxon>Embryophyta</taxon>
        <taxon>Tracheophyta</taxon>
        <taxon>Spermatophyta</taxon>
        <taxon>Magnoliopsida</taxon>
        <taxon>eudicotyledons</taxon>
        <taxon>Gunneridae</taxon>
        <taxon>Pentapetalae</taxon>
        <taxon>asterids</taxon>
        <taxon>campanulids</taxon>
        <taxon>Apiales</taxon>
        <taxon>Apiaceae</taxon>
        <taxon>Apioideae</taxon>
        <taxon>Scandiceae</taxon>
        <taxon>Daucinae</taxon>
        <taxon>Daucus</taxon>
        <taxon>Daucus sect. Daucus</taxon>
    </lineage>
</organism>
<dbReference type="FunFam" id="3.30.200.20:FF:000178">
    <property type="entry name" value="serine/threonine-protein kinase PBS1-like"/>
    <property type="match status" value="1"/>
</dbReference>
<dbReference type="PROSITE" id="PS00107">
    <property type="entry name" value="PROTEIN_KINASE_ATP"/>
    <property type="match status" value="1"/>
</dbReference>
<accession>A0A161Y0F3</accession>
<dbReference type="InterPro" id="IPR008271">
    <property type="entry name" value="Ser/Thr_kinase_AS"/>
</dbReference>
<evidence type="ECO:0000256" key="1">
    <source>
        <dbReference type="ARBA" id="ARBA00004479"/>
    </source>
</evidence>
<dbReference type="STRING" id="79200.A0A161Y0F3"/>
<evidence type="ECO:0000256" key="6">
    <source>
        <dbReference type="ARBA" id="ARBA00022741"/>
    </source>
</evidence>
<dbReference type="PROSITE" id="PS00108">
    <property type="entry name" value="PROTEIN_KINASE_ST"/>
    <property type="match status" value="1"/>
</dbReference>
<keyword evidence="4" id="KW-0812">Transmembrane</keyword>
<evidence type="ECO:0000256" key="5">
    <source>
        <dbReference type="ARBA" id="ARBA00022729"/>
    </source>
</evidence>
<reference evidence="17" key="2">
    <citation type="submission" date="2022-03" db="EMBL/GenBank/DDBJ databases">
        <title>Draft title - Genomic analysis of global carrot germplasm unveils the trajectory of domestication and the origin of high carotenoid orange carrot.</title>
        <authorList>
            <person name="Iorizzo M."/>
            <person name="Ellison S."/>
            <person name="Senalik D."/>
            <person name="Macko-Podgorni A."/>
            <person name="Grzebelus D."/>
            <person name="Bostan H."/>
            <person name="Rolling W."/>
            <person name="Curaba J."/>
            <person name="Simon P."/>
        </authorList>
    </citation>
    <scope>NUCLEOTIDE SEQUENCE</scope>
    <source>
        <tissue evidence="17">Leaf</tissue>
    </source>
</reference>
<evidence type="ECO:0000256" key="12">
    <source>
        <dbReference type="PROSITE-ProRule" id="PRU10141"/>
    </source>
</evidence>
<feature type="signal peptide" evidence="14">
    <location>
        <begin position="1"/>
        <end position="17"/>
    </location>
</feature>
<evidence type="ECO:0000256" key="13">
    <source>
        <dbReference type="RuleBase" id="RU000304"/>
    </source>
</evidence>
<dbReference type="SUPFAM" id="SSF56112">
    <property type="entry name" value="Protein kinase-like (PK-like)"/>
    <property type="match status" value="1"/>
</dbReference>
<dbReference type="EMBL" id="LNRQ01000003">
    <property type="protein sequence ID" value="KZN02607.1"/>
    <property type="molecule type" value="Genomic_DNA"/>
</dbReference>
<dbReference type="AlphaFoldDB" id="A0A161Y0F3"/>